<dbReference type="NCBIfam" id="TIGR00567">
    <property type="entry name" value="3mg"/>
    <property type="match status" value="1"/>
</dbReference>
<dbReference type="PANTHER" id="PTHR10429:SF0">
    <property type="entry name" value="DNA-3-METHYLADENINE GLYCOSYLASE"/>
    <property type="match status" value="1"/>
</dbReference>
<evidence type="ECO:0000256" key="3">
    <source>
        <dbReference type="ARBA" id="ARBA00022801"/>
    </source>
</evidence>
<dbReference type="HAMAP" id="MF_00527">
    <property type="entry name" value="3MGH"/>
    <property type="match status" value="1"/>
</dbReference>
<dbReference type="GO" id="GO:0006284">
    <property type="term" value="P:base-excision repair"/>
    <property type="evidence" value="ECO:0007669"/>
    <property type="project" value="InterPro"/>
</dbReference>
<dbReference type="GO" id="GO:0003677">
    <property type="term" value="F:DNA binding"/>
    <property type="evidence" value="ECO:0007669"/>
    <property type="project" value="InterPro"/>
</dbReference>
<evidence type="ECO:0000256" key="5">
    <source>
        <dbReference type="HAMAP-Rule" id="MF_00527"/>
    </source>
</evidence>
<dbReference type="EC" id="3.2.2.-" evidence="5"/>
<comment type="similarity">
    <text evidence="1 5">Belongs to the DNA glycosylase MPG family.</text>
</comment>
<organism evidence="6 7">
    <name type="scientific">Brevibacterium ravenspurgense</name>
    <dbReference type="NCBI Taxonomy" id="479117"/>
    <lineage>
        <taxon>Bacteria</taxon>
        <taxon>Bacillati</taxon>
        <taxon>Actinomycetota</taxon>
        <taxon>Actinomycetes</taxon>
        <taxon>Micrococcales</taxon>
        <taxon>Brevibacteriaceae</taxon>
        <taxon>Brevibacterium</taxon>
    </lineage>
</organism>
<dbReference type="GO" id="GO:0003905">
    <property type="term" value="F:alkylbase DNA N-glycosylase activity"/>
    <property type="evidence" value="ECO:0007669"/>
    <property type="project" value="InterPro"/>
</dbReference>
<evidence type="ECO:0000313" key="7">
    <source>
        <dbReference type="Proteomes" id="UP000242755"/>
    </source>
</evidence>
<evidence type="ECO:0000256" key="4">
    <source>
        <dbReference type="ARBA" id="ARBA00023204"/>
    </source>
</evidence>
<keyword evidence="3 5" id="KW-0378">Hydrolase</keyword>
<sequence length="226" mass="24542">MNTYGSRAEEGFFLRPALSLAPDLLGRVLINTSTDGTVALRITEVEAYVGSADPGSHAFRGRTQRNATMFRSGGHLYCYFIYGMHFSINIVADRAGCGTGVLIRSGEILEGTDLAGQRRMARRTTPVAHRLLASGPGNLAQALGADRSDDGADLLSPGPWHLHMGIDQPDRHLVRHGPRVGVGGEGGDPEVFPWRFWLEGEPTVSQFRAGRDIRPASRWAIGPRPQ</sequence>
<gene>
    <name evidence="6" type="ORF">CYJ40_07650</name>
</gene>
<proteinExistence type="inferred from homology"/>
<keyword evidence="4 5" id="KW-0234">DNA repair</keyword>
<dbReference type="SUPFAM" id="SSF50486">
    <property type="entry name" value="FMT C-terminal domain-like"/>
    <property type="match status" value="1"/>
</dbReference>
<dbReference type="CDD" id="cd00540">
    <property type="entry name" value="AAG"/>
    <property type="match status" value="1"/>
</dbReference>
<name>A0A2I1IFM1_9MICO</name>
<comment type="caution">
    <text evidence="6">The sequence shown here is derived from an EMBL/GenBank/DDBJ whole genome shotgun (WGS) entry which is preliminary data.</text>
</comment>
<dbReference type="Pfam" id="PF02245">
    <property type="entry name" value="Pur_DNA_glyco"/>
    <property type="match status" value="1"/>
</dbReference>
<dbReference type="Proteomes" id="UP000242755">
    <property type="component" value="Unassembled WGS sequence"/>
</dbReference>
<evidence type="ECO:0000256" key="1">
    <source>
        <dbReference type="ARBA" id="ARBA00009232"/>
    </source>
</evidence>
<dbReference type="InterPro" id="IPR036995">
    <property type="entry name" value="MPG_sf"/>
</dbReference>
<protein>
    <recommendedName>
        <fullName evidence="5">Putative 3-methyladenine DNA glycosylase</fullName>
        <ecNumber evidence="5">3.2.2.-</ecNumber>
    </recommendedName>
</protein>
<dbReference type="AlphaFoldDB" id="A0A2I1IFM1"/>
<dbReference type="STRING" id="1176165.GCA_001584405_01239"/>
<dbReference type="InterPro" id="IPR003180">
    <property type="entry name" value="MPG"/>
</dbReference>
<evidence type="ECO:0000313" key="6">
    <source>
        <dbReference type="EMBL" id="PKY69936.1"/>
    </source>
</evidence>
<dbReference type="PANTHER" id="PTHR10429">
    <property type="entry name" value="DNA-3-METHYLADENINE GLYCOSYLASE"/>
    <property type="match status" value="1"/>
</dbReference>
<dbReference type="RefSeq" id="WP_101672641.1">
    <property type="nucleotide sequence ID" value="NZ_PKGO01000007.1"/>
</dbReference>
<dbReference type="InterPro" id="IPR011034">
    <property type="entry name" value="Formyl_transferase-like_C_sf"/>
</dbReference>
<keyword evidence="2 5" id="KW-0227">DNA damage</keyword>
<accession>A0A2I1IFM1</accession>
<dbReference type="NCBIfam" id="NF002003">
    <property type="entry name" value="PRK00802.1-3"/>
    <property type="match status" value="1"/>
</dbReference>
<dbReference type="EMBL" id="PKGO01000007">
    <property type="protein sequence ID" value="PKY69936.1"/>
    <property type="molecule type" value="Genomic_DNA"/>
</dbReference>
<evidence type="ECO:0000256" key="2">
    <source>
        <dbReference type="ARBA" id="ARBA00022763"/>
    </source>
</evidence>
<dbReference type="FunFam" id="3.10.300.10:FF:000001">
    <property type="entry name" value="Putative 3-methyladenine DNA glycosylase"/>
    <property type="match status" value="1"/>
</dbReference>
<dbReference type="Gene3D" id="3.10.300.10">
    <property type="entry name" value="Methylpurine-DNA glycosylase (MPG)"/>
    <property type="match status" value="1"/>
</dbReference>
<reference evidence="6 7" key="1">
    <citation type="submission" date="2017-12" db="EMBL/GenBank/DDBJ databases">
        <title>Phylogenetic diversity of female urinary microbiome.</title>
        <authorList>
            <person name="Thomas-White K."/>
            <person name="Wolfe A.J."/>
        </authorList>
    </citation>
    <scope>NUCLEOTIDE SEQUENCE [LARGE SCALE GENOMIC DNA]</scope>
    <source>
        <strain evidence="6 7">UMB0426</strain>
    </source>
</reference>